<gene>
    <name evidence="14" type="primary">murC</name>
    <name evidence="18" type="ORF">US31_C0001G0038</name>
</gene>
<reference evidence="18 19" key="1">
    <citation type="journal article" date="2015" name="Nature">
        <title>rRNA introns, odd ribosomes, and small enigmatic genomes across a large radiation of phyla.</title>
        <authorList>
            <person name="Brown C.T."/>
            <person name="Hug L.A."/>
            <person name="Thomas B.C."/>
            <person name="Sharon I."/>
            <person name="Castelle C.J."/>
            <person name="Singh A."/>
            <person name="Wilkins M.J."/>
            <person name="Williams K.H."/>
            <person name="Banfield J.F."/>
        </authorList>
    </citation>
    <scope>NUCLEOTIDE SEQUENCE [LARGE SCALE GENOMIC DNA]</scope>
</reference>
<keyword evidence="6 14" id="KW-0132">Cell division</keyword>
<dbReference type="PATRIC" id="fig|1618331.3.peg.41"/>
<dbReference type="Pfam" id="PF02875">
    <property type="entry name" value="Mur_ligase_C"/>
    <property type="match status" value="1"/>
</dbReference>
<feature type="domain" description="Mur ligase C-terminal" evidence="16">
    <location>
        <begin position="319"/>
        <end position="449"/>
    </location>
</feature>
<dbReference type="InterPro" id="IPR000713">
    <property type="entry name" value="Mur_ligase_N"/>
</dbReference>
<keyword evidence="5 14" id="KW-0436">Ligase</keyword>
<comment type="caution">
    <text evidence="18">The sequence shown here is derived from an EMBL/GenBank/DDBJ whole genome shotgun (WGS) entry which is preliminary data.</text>
</comment>
<dbReference type="UniPathway" id="UPA00219"/>
<keyword evidence="8 14" id="KW-0067">ATP-binding</keyword>
<dbReference type="InterPro" id="IPR036565">
    <property type="entry name" value="Mur-like_cat_sf"/>
</dbReference>
<feature type="domain" description="Mur ligase N-terminal catalytic" evidence="15">
    <location>
        <begin position="5"/>
        <end position="102"/>
    </location>
</feature>
<dbReference type="Pfam" id="PF08245">
    <property type="entry name" value="Mur_ligase_M"/>
    <property type="match status" value="1"/>
</dbReference>
<evidence type="ECO:0000256" key="4">
    <source>
        <dbReference type="ARBA" id="ARBA00022490"/>
    </source>
</evidence>
<dbReference type="Gene3D" id="3.40.1190.10">
    <property type="entry name" value="Mur-like, catalytic domain"/>
    <property type="match status" value="1"/>
</dbReference>
<keyword evidence="11 14" id="KW-0131">Cell cycle</keyword>
<comment type="function">
    <text evidence="14">Cell wall formation.</text>
</comment>
<evidence type="ECO:0000313" key="19">
    <source>
        <dbReference type="Proteomes" id="UP000034508"/>
    </source>
</evidence>
<dbReference type="HAMAP" id="MF_00046">
    <property type="entry name" value="MurC"/>
    <property type="match status" value="1"/>
</dbReference>
<evidence type="ECO:0000256" key="13">
    <source>
        <dbReference type="ARBA" id="ARBA00047833"/>
    </source>
</evidence>
<evidence type="ECO:0000259" key="15">
    <source>
        <dbReference type="Pfam" id="PF01225"/>
    </source>
</evidence>
<dbReference type="EMBL" id="LBSM01000001">
    <property type="protein sequence ID" value="KKQ18851.1"/>
    <property type="molecule type" value="Genomic_DNA"/>
</dbReference>
<dbReference type="GO" id="GO:0008763">
    <property type="term" value="F:UDP-N-acetylmuramate-L-alanine ligase activity"/>
    <property type="evidence" value="ECO:0007669"/>
    <property type="project" value="UniProtKB-UniRule"/>
</dbReference>
<evidence type="ECO:0000256" key="8">
    <source>
        <dbReference type="ARBA" id="ARBA00022840"/>
    </source>
</evidence>
<evidence type="ECO:0000256" key="14">
    <source>
        <dbReference type="HAMAP-Rule" id="MF_00046"/>
    </source>
</evidence>
<keyword evidence="10 14" id="KW-0573">Peptidoglycan synthesis</keyword>
<dbReference type="SUPFAM" id="SSF53244">
    <property type="entry name" value="MurD-like peptide ligases, peptide-binding domain"/>
    <property type="match status" value="1"/>
</dbReference>
<comment type="subcellular location">
    <subcellularLocation>
        <location evidence="1 14">Cytoplasm</location>
    </subcellularLocation>
</comment>
<keyword evidence="7 14" id="KW-0547">Nucleotide-binding</keyword>
<evidence type="ECO:0000259" key="16">
    <source>
        <dbReference type="Pfam" id="PF02875"/>
    </source>
</evidence>
<comment type="similarity">
    <text evidence="14">Belongs to the MurCDEF family.</text>
</comment>
<evidence type="ECO:0000256" key="10">
    <source>
        <dbReference type="ARBA" id="ARBA00022984"/>
    </source>
</evidence>
<keyword evidence="9 14" id="KW-0133">Cell shape</keyword>
<organism evidence="18 19">
    <name type="scientific">Berkelbacteria bacterium GW2011_GWA1_36_9</name>
    <dbReference type="NCBI Taxonomy" id="1618331"/>
    <lineage>
        <taxon>Bacteria</taxon>
        <taxon>Candidatus Berkelbacteria</taxon>
    </lineage>
</organism>
<dbReference type="InterPro" id="IPR013221">
    <property type="entry name" value="Mur_ligase_cen"/>
</dbReference>
<proteinExistence type="inferred from homology"/>
<dbReference type="Pfam" id="PF01225">
    <property type="entry name" value="Mur_ligase"/>
    <property type="match status" value="1"/>
</dbReference>
<dbReference type="Proteomes" id="UP000034508">
    <property type="component" value="Unassembled WGS sequence"/>
</dbReference>
<accession>A0A0G0IS61</accession>
<dbReference type="SUPFAM" id="SSF53623">
    <property type="entry name" value="MurD-like peptide ligases, catalytic domain"/>
    <property type="match status" value="1"/>
</dbReference>
<evidence type="ECO:0000256" key="5">
    <source>
        <dbReference type="ARBA" id="ARBA00022598"/>
    </source>
</evidence>
<dbReference type="PANTHER" id="PTHR43445:SF3">
    <property type="entry name" value="UDP-N-ACETYLMURAMATE--L-ALANINE LIGASE"/>
    <property type="match status" value="1"/>
</dbReference>
<dbReference type="InterPro" id="IPR004101">
    <property type="entry name" value="Mur_ligase_C"/>
</dbReference>
<keyword evidence="12 14" id="KW-0961">Cell wall biogenesis/degradation</keyword>
<evidence type="ECO:0000259" key="17">
    <source>
        <dbReference type="Pfam" id="PF08245"/>
    </source>
</evidence>
<dbReference type="Gene3D" id="3.90.190.20">
    <property type="entry name" value="Mur ligase, C-terminal domain"/>
    <property type="match status" value="1"/>
</dbReference>
<dbReference type="InterPro" id="IPR005758">
    <property type="entry name" value="UDP-N-AcMur_Ala_ligase_MurC"/>
</dbReference>
<dbReference type="GO" id="GO:0005524">
    <property type="term" value="F:ATP binding"/>
    <property type="evidence" value="ECO:0007669"/>
    <property type="project" value="UniProtKB-UniRule"/>
</dbReference>
<dbReference type="GO" id="GO:0005737">
    <property type="term" value="C:cytoplasm"/>
    <property type="evidence" value="ECO:0007669"/>
    <property type="project" value="UniProtKB-SubCell"/>
</dbReference>
<dbReference type="NCBIfam" id="TIGR01082">
    <property type="entry name" value="murC"/>
    <property type="match status" value="1"/>
</dbReference>
<sequence length="464" mass="51637">MNTQKIHFIGIKGVGMTALAILALEKGYEVTGSDVEDTFVTDIALEKTGIVVTSFDAKNLQNKPDIVVLSAAYNKDNIEVKEARKKRLNIKAYSEILALFSSESQVIAVSGIHGKTTTTALISFLLTKANLNPSYVIGSGEIADLPASGHLGSGDYFVLEADEYRKSPDDNNSKFFDLNPQIEIITSIEMDHPDMFLTDEKVYEAFYKFACRIPRKGFIVLCLDYPKAKKLLRSLADRNFETYGFSEDVAWQIIDYLESVDSTSFSLINEGKNIGPFVIKIPGEGNVLNATAAVIVALKLGIQEKSIIKYLAEFQGVKRRFEKIGQFNDITVIDDYAHHPHSVALTLEAVKKRFPDAKIWCIFQPHTYSRTKELLSSFATAFNCADKVIITDIYASAREKEATITAEDLTQAIHINQKQVKYVSSWDKITQELIDNVGGKTVIITMGAGDIYKLGQNILKELKK</sequence>
<dbReference type="EC" id="6.3.2.8" evidence="3 14"/>
<feature type="domain" description="Mur ligase central" evidence="17">
    <location>
        <begin position="109"/>
        <end position="297"/>
    </location>
</feature>
<evidence type="ECO:0000256" key="3">
    <source>
        <dbReference type="ARBA" id="ARBA00012211"/>
    </source>
</evidence>
<evidence type="ECO:0000256" key="9">
    <source>
        <dbReference type="ARBA" id="ARBA00022960"/>
    </source>
</evidence>
<feature type="binding site" evidence="14">
    <location>
        <begin position="111"/>
        <end position="117"/>
    </location>
    <ligand>
        <name>ATP</name>
        <dbReference type="ChEBI" id="CHEBI:30616"/>
    </ligand>
</feature>
<evidence type="ECO:0000256" key="7">
    <source>
        <dbReference type="ARBA" id="ARBA00022741"/>
    </source>
</evidence>
<evidence type="ECO:0000256" key="2">
    <source>
        <dbReference type="ARBA" id="ARBA00004752"/>
    </source>
</evidence>
<dbReference type="InterPro" id="IPR050061">
    <property type="entry name" value="MurCDEF_pg_biosynth"/>
</dbReference>
<dbReference type="InterPro" id="IPR036615">
    <property type="entry name" value="Mur_ligase_C_dom_sf"/>
</dbReference>
<evidence type="ECO:0000313" key="18">
    <source>
        <dbReference type="EMBL" id="KKQ18851.1"/>
    </source>
</evidence>
<dbReference type="AlphaFoldDB" id="A0A0G0IS61"/>
<dbReference type="PANTHER" id="PTHR43445">
    <property type="entry name" value="UDP-N-ACETYLMURAMATE--L-ALANINE LIGASE-RELATED"/>
    <property type="match status" value="1"/>
</dbReference>
<evidence type="ECO:0000256" key="12">
    <source>
        <dbReference type="ARBA" id="ARBA00023316"/>
    </source>
</evidence>
<dbReference type="GO" id="GO:0071555">
    <property type="term" value="P:cell wall organization"/>
    <property type="evidence" value="ECO:0007669"/>
    <property type="project" value="UniProtKB-KW"/>
</dbReference>
<evidence type="ECO:0000256" key="1">
    <source>
        <dbReference type="ARBA" id="ARBA00004496"/>
    </source>
</evidence>
<name>A0A0G0IS61_9BACT</name>
<dbReference type="GO" id="GO:0009252">
    <property type="term" value="P:peptidoglycan biosynthetic process"/>
    <property type="evidence" value="ECO:0007669"/>
    <property type="project" value="UniProtKB-UniRule"/>
</dbReference>
<dbReference type="GO" id="GO:0008360">
    <property type="term" value="P:regulation of cell shape"/>
    <property type="evidence" value="ECO:0007669"/>
    <property type="project" value="UniProtKB-KW"/>
</dbReference>
<comment type="catalytic activity">
    <reaction evidence="13 14">
        <text>UDP-N-acetyl-alpha-D-muramate + L-alanine + ATP = UDP-N-acetyl-alpha-D-muramoyl-L-alanine + ADP + phosphate + H(+)</text>
        <dbReference type="Rhea" id="RHEA:23372"/>
        <dbReference type="ChEBI" id="CHEBI:15378"/>
        <dbReference type="ChEBI" id="CHEBI:30616"/>
        <dbReference type="ChEBI" id="CHEBI:43474"/>
        <dbReference type="ChEBI" id="CHEBI:57972"/>
        <dbReference type="ChEBI" id="CHEBI:70757"/>
        <dbReference type="ChEBI" id="CHEBI:83898"/>
        <dbReference type="ChEBI" id="CHEBI:456216"/>
        <dbReference type="EC" id="6.3.2.8"/>
    </reaction>
</comment>
<dbReference type="GO" id="GO:0051301">
    <property type="term" value="P:cell division"/>
    <property type="evidence" value="ECO:0007669"/>
    <property type="project" value="UniProtKB-KW"/>
</dbReference>
<evidence type="ECO:0000256" key="11">
    <source>
        <dbReference type="ARBA" id="ARBA00023306"/>
    </source>
</evidence>
<dbReference type="Gene3D" id="3.40.50.720">
    <property type="entry name" value="NAD(P)-binding Rossmann-like Domain"/>
    <property type="match status" value="1"/>
</dbReference>
<dbReference type="SUPFAM" id="SSF51984">
    <property type="entry name" value="MurCD N-terminal domain"/>
    <property type="match status" value="1"/>
</dbReference>
<keyword evidence="4 14" id="KW-0963">Cytoplasm</keyword>
<evidence type="ECO:0000256" key="6">
    <source>
        <dbReference type="ARBA" id="ARBA00022618"/>
    </source>
</evidence>
<comment type="pathway">
    <text evidence="2 14">Cell wall biogenesis; peptidoglycan biosynthesis.</text>
</comment>
<protein>
    <recommendedName>
        <fullName evidence="3 14">UDP-N-acetylmuramate--L-alanine ligase</fullName>
        <ecNumber evidence="3 14">6.3.2.8</ecNumber>
    </recommendedName>
    <alternativeName>
        <fullName evidence="14">UDP-N-acetylmuramoyl-L-alanine synthetase</fullName>
    </alternativeName>
</protein>